<feature type="transmembrane region" description="Helical" evidence="1">
    <location>
        <begin position="120"/>
        <end position="141"/>
    </location>
</feature>
<comment type="caution">
    <text evidence="3">The sequence shown here is derived from an EMBL/GenBank/DDBJ whole genome shotgun (WGS) entry which is preliminary data.</text>
</comment>
<dbReference type="Gene3D" id="3.30.565.10">
    <property type="entry name" value="Histidine kinase-like ATPase, C-terminal domain"/>
    <property type="match status" value="1"/>
</dbReference>
<evidence type="ECO:0000313" key="4">
    <source>
        <dbReference type="Proteomes" id="UP000248079"/>
    </source>
</evidence>
<sequence>MQIISPGKNNFAKILNNKWVQHISYWIFYLLFFAVTWGSYDMNFEKTMMVELVNLPAKIALVYWVIYYLFPKFLYKRKIGSFILLFGISIIVVAFTTRFTDNYIILKYYLTEFEMQPLFSYVQVIRSSINLGTVIAIPFILKLVDHVNKVKQNEQLLVREKLEAELVFLKNQVQPHFLFNTLNSLYSLILKKSDQSLDVILKLSELLRYMLYETNSKRVDFQKEIDSIKSYLELEKIRYGDRIDLSFNLWGDISSNQIAPMLILPFIENSFKHSTKGFDGNAWITIDIGIKNNELKLNIENSIPQSSSDQEPIIGGIGLQNVKRRLSLLYAEKYELKITDNEDSYSIYLNLKLQ</sequence>
<dbReference type="AlphaFoldDB" id="A0A2V3ZX17"/>
<keyword evidence="1" id="KW-1133">Transmembrane helix</keyword>
<organism evidence="3 4">
    <name type="scientific">Marinifilum breve</name>
    <dbReference type="NCBI Taxonomy" id="2184082"/>
    <lineage>
        <taxon>Bacteria</taxon>
        <taxon>Pseudomonadati</taxon>
        <taxon>Bacteroidota</taxon>
        <taxon>Bacteroidia</taxon>
        <taxon>Marinilabiliales</taxon>
        <taxon>Marinifilaceae</taxon>
    </lineage>
</organism>
<keyword evidence="1" id="KW-0812">Transmembrane</keyword>
<keyword evidence="4" id="KW-1185">Reference proteome</keyword>
<feature type="domain" description="Signal transduction histidine kinase internal region" evidence="2">
    <location>
        <begin position="164"/>
        <end position="243"/>
    </location>
</feature>
<dbReference type="OrthoDB" id="9809908at2"/>
<gene>
    <name evidence="3" type="ORF">DF185_11305</name>
</gene>
<evidence type="ECO:0000313" key="3">
    <source>
        <dbReference type="EMBL" id="PXY01225.1"/>
    </source>
</evidence>
<dbReference type="InterPro" id="IPR036890">
    <property type="entry name" value="HATPase_C_sf"/>
</dbReference>
<dbReference type="PANTHER" id="PTHR34220">
    <property type="entry name" value="SENSOR HISTIDINE KINASE YPDA"/>
    <property type="match status" value="1"/>
</dbReference>
<dbReference type="EMBL" id="QFLI01000004">
    <property type="protein sequence ID" value="PXY01225.1"/>
    <property type="molecule type" value="Genomic_DNA"/>
</dbReference>
<proteinExistence type="predicted"/>
<keyword evidence="3" id="KW-0808">Transferase</keyword>
<dbReference type="PANTHER" id="PTHR34220:SF7">
    <property type="entry name" value="SENSOR HISTIDINE KINASE YPDA"/>
    <property type="match status" value="1"/>
</dbReference>
<dbReference type="Pfam" id="PF06580">
    <property type="entry name" value="His_kinase"/>
    <property type="match status" value="1"/>
</dbReference>
<evidence type="ECO:0000259" key="2">
    <source>
        <dbReference type="Pfam" id="PF06580"/>
    </source>
</evidence>
<name>A0A2V3ZX17_9BACT</name>
<accession>A0A2V3ZX17</accession>
<dbReference type="GO" id="GO:0000155">
    <property type="term" value="F:phosphorelay sensor kinase activity"/>
    <property type="evidence" value="ECO:0007669"/>
    <property type="project" value="InterPro"/>
</dbReference>
<keyword evidence="3" id="KW-0418">Kinase</keyword>
<feature type="transmembrane region" description="Helical" evidence="1">
    <location>
        <begin position="23"/>
        <end position="40"/>
    </location>
</feature>
<dbReference type="GO" id="GO:0016020">
    <property type="term" value="C:membrane"/>
    <property type="evidence" value="ECO:0007669"/>
    <property type="project" value="InterPro"/>
</dbReference>
<feature type="transmembrane region" description="Helical" evidence="1">
    <location>
        <begin position="82"/>
        <end position="100"/>
    </location>
</feature>
<dbReference type="InterPro" id="IPR050640">
    <property type="entry name" value="Bact_2-comp_sensor_kinase"/>
</dbReference>
<dbReference type="Proteomes" id="UP000248079">
    <property type="component" value="Unassembled WGS sequence"/>
</dbReference>
<keyword evidence="1" id="KW-0472">Membrane</keyword>
<reference evidence="3 4" key="1">
    <citation type="submission" date="2018-05" db="EMBL/GenBank/DDBJ databases">
        <title>Marinifilum breve JC075T sp. nov., a marine bacterium isolated from Yongle Blue Hole in the South China Sea.</title>
        <authorList>
            <person name="Fu T."/>
        </authorList>
    </citation>
    <scope>NUCLEOTIDE SEQUENCE [LARGE SCALE GENOMIC DNA]</scope>
    <source>
        <strain evidence="3 4">JC075</strain>
    </source>
</reference>
<evidence type="ECO:0000256" key="1">
    <source>
        <dbReference type="SAM" id="Phobius"/>
    </source>
</evidence>
<protein>
    <submittedName>
        <fullName evidence="3">Sensor histidine kinase</fullName>
    </submittedName>
</protein>
<feature type="transmembrane region" description="Helical" evidence="1">
    <location>
        <begin position="52"/>
        <end position="70"/>
    </location>
</feature>
<dbReference type="InterPro" id="IPR010559">
    <property type="entry name" value="Sig_transdc_His_kin_internal"/>
</dbReference>
<dbReference type="RefSeq" id="WP_110360856.1">
    <property type="nucleotide sequence ID" value="NZ_QFLI01000004.1"/>
</dbReference>